<evidence type="ECO:0000313" key="2">
    <source>
        <dbReference type="Proteomes" id="UP000019801"/>
    </source>
</evidence>
<dbReference type="KEGG" id="bhs:BM1374165_00401"/>
<dbReference type="AlphaFoldDB" id="X5LYT1"/>
<gene>
    <name evidence="1" type="ORF">BM1374165_00401</name>
</gene>
<accession>X5LYT1</accession>
<dbReference type="PATRIC" id="fig|38323.3.peg.466"/>
<organism evidence="1 2">
    <name type="scientific">Bartonella henselae</name>
    <name type="common">Rochalimaea henselae</name>
    <dbReference type="NCBI Taxonomy" id="38323"/>
    <lineage>
        <taxon>Bacteria</taxon>
        <taxon>Pseudomonadati</taxon>
        <taxon>Pseudomonadota</taxon>
        <taxon>Alphaproteobacteria</taxon>
        <taxon>Hyphomicrobiales</taxon>
        <taxon>Bartonellaceae</taxon>
        <taxon>Bartonella</taxon>
    </lineage>
</organism>
<dbReference type="KEGG" id="bhn:PRJBM_00428"/>
<protein>
    <submittedName>
        <fullName evidence="1">Phage-related integrase/recombinase</fullName>
    </submittedName>
</protein>
<dbReference type="STRING" id="38323.BM1374165_00401"/>
<evidence type="ECO:0000313" key="1">
    <source>
        <dbReference type="EMBL" id="CDO46422.1"/>
    </source>
</evidence>
<reference evidence="2" key="1">
    <citation type="submission" date="2013-11" db="EMBL/GenBank/DDBJ databases">
        <title>Genome sequencing of Bartonella spp. isolated from human blood.</title>
        <authorList>
            <person name="Raoult D."/>
        </authorList>
    </citation>
    <scope>NUCLEOTIDE SEQUENCE</scope>
    <source>
        <strain evidence="2">BM1374165</strain>
    </source>
</reference>
<dbReference type="Proteomes" id="UP000019801">
    <property type="component" value="Chromosome I"/>
</dbReference>
<proteinExistence type="predicted"/>
<dbReference type="EMBL" id="HG969191">
    <property type="protein sequence ID" value="CDO46422.1"/>
    <property type="molecule type" value="Genomic_DNA"/>
</dbReference>
<name>X5LYT1_BARHN</name>
<sequence>MPKAHPPHLVKEITHYGKIIWHVRIGHGQRIRIHGTYGIRKFVENYKSALAELQSIIPPKPKPR</sequence>